<dbReference type="GO" id="GO:0016491">
    <property type="term" value="F:oxidoreductase activity"/>
    <property type="evidence" value="ECO:0007669"/>
    <property type="project" value="UniProtKB-KW"/>
</dbReference>
<dbReference type="InterPro" id="IPR011032">
    <property type="entry name" value="GroES-like_sf"/>
</dbReference>
<protein>
    <submittedName>
        <fullName evidence="9">Glutathione-dependent formaldehyde dehydrogenase</fullName>
    </submittedName>
</protein>
<evidence type="ECO:0000313" key="10">
    <source>
        <dbReference type="Proteomes" id="UP000193529"/>
    </source>
</evidence>
<evidence type="ECO:0000313" key="9">
    <source>
        <dbReference type="EMBL" id="ORW24786.1"/>
    </source>
</evidence>
<keyword evidence="10" id="KW-1185">Reference proteome</keyword>
<dbReference type="InterPro" id="IPR013154">
    <property type="entry name" value="ADH-like_N"/>
</dbReference>
<dbReference type="SUPFAM" id="SSF50129">
    <property type="entry name" value="GroES-like"/>
    <property type="match status" value="1"/>
</dbReference>
<keyword evidence="4" id="KW-0560">Oxidoreductase</keyword>
<keyword evidence="2 5" id="KW-0479">Metal-binding</keyword>
<sequence length="415" mass="44812">MRALCWNGVNDLSVETVDDPKILNPHDAIVEVRLTTTCGSDLHFIDGYLPGMREGDVFGHEFMGVVAETGREVRDTKVGDRVVVPSFIACNHCWYCEHELYSCCDTTNPNAELQQPLLGYPSGGIYGYTHPFGGYAGSHAQYVRVPFADANCFAVPGDIADEQALFLSDAAPTGFMGADFCDIAGGDTVAVWGAGGVGLMAARSALLLGAERAIVVDRIPERLALARNDFGLETVDYSAVDSVYEALREMTGGRGPDACIDAVGMEGHGTGVQQLYDRAKQLLRMETDRATALRQAILACRKGGVVSVLGVYGVTDKFPTGVLTNKGLTLKTAQQHGQRSVTRLFDYIEQGDLNPAKLITHDLPLEDGVRAYDLFKNKQDGCIRVAMRPGVKAPAPKRQSPERTSVSDDRATSRS</sequence>
<organism evidence="9 10">
    <name type="scientific">Mycobacterium palustre</name>
    <dbReference type="NCBI Taxonomy" id="153971"/>
    <lineage>
        <taxon>Bacteria</taxon>
        <taxon>Bacillati</taxon>
        <taxon>Actinomycetota</taxon>
        <taxon>Actinomycetes</taxon>
        <taxon>Mycobacteriales</taxon>
        <taxon>Mycobacteriaceae</taxon>
        <taxon>Mycobacterium</taxon>
        <taxon>Mycobacterium simiae complex</taxon>
    </lineage>
</organism>
<gene>
    <name evidence="9" type="ORF">AWC19_08295</name>
</gene>
<feature type="region of interest" description="Disordered" evidence="6">
    <location>
        <begin position="388"/>
        <end position="415"/>
    </location>
</feature>
<dbReference type="Proteomes" id="UP000193529">
    <property type="component" value="Unassembled WGS sequence"/>
</dbReference>
<evidence type="ECO:0000256" key="2">
    <source>
        <dbReference type="ARBA" id="ARBA00022723"/>
    </source>
</evidence>
<feature type="domain" description="Alcohol dehydrogenase-like C-terminal" evidence="7">
    <location>
        <begin position="196"/>
        <end position="264"/>
    </location>
</feature>
<keyword evidence="3 5" id="KW-0862">Zinc</keyword>
<name>A0A1X1ZN36_9MYCO</name>
<proteinExistence type="inferred from homology"/>
<comment type="cofactor">
    <cofactor evidence="1 5">
        <name>Zn(2+)</name>
        <dbReference type="ChEBI" id="CHEBI:29105"/>
    </cofactor>
</comment>
<dbReference type="InterPro" id="IPR013149">
    <property type="entry name" value="ADH-like_C"/>
</dbReference>
<feature type="compositionally biased region" description="Basic and acidic residues" evidence="6">
    <location>
        <begin position="399"/>
        <end position="415"/>
    </location>
</feature>
<dbReference type="Pfam" id="PF08240">
    <property type="entry name" value="ADH_N"/>
    <property type="match status" value="1"/>
</dbReference>
<dbReference type="GO" id="GO:0008270">
    <property type="term" value="F:zinc ion binding"/>
    <property type="evidence" value="ECO:0007669"/>
    <property type="project" value="InterPro"/>
</dbReference>
<dbReference type="Pfam" id="PF00107">
    <property type="entry name" value="ADH_zinc_N"/>
    <property type="match status" value="1"/>
</dbReference>
<comment type="similarity">
    <text evidence="5">Belongs to the zinc-containing alcohol dehydrogenase family.</text>
</comment>
<dbReference type="RefSeq" id="WP_085078441.1">
    <property type="nucleotide sequence ID" value="NZ_JACKRZ010000178.1"/>
</dbReference>
<feature type="domain" description="Alcohol dehydrogenase-like N-terminal" evidence="8">
    <location>
        <begin position="25"/>
        <end position="149"/>
    </location>
</feature>
<dbReference type="Gene3D" id="3.90.180.10">
    <property type="entry name" value="Medium-chain alcohol dehydrogenases, catalytic domain"/>
    <property type="match status" value="1"/>
</dbReference>
<evidence type="ECO:0000259" key="7">
    <source>
        <dbReference type="Pfam" id="PF00107"/>
    </source>
</evidence>
<accession>A0A1X1ZN36</accession>
<dbReference type="InterPro" id="IPR002328">
    <property type="entry name" value="ADH_Zn_CS"/>
</dbReference>
<evidence type="ECO:0000256" key="3">
    <source>
        <dbReference type="ARBA" id="ARBA00022833"/>
    </source>
</evidence>
<dbReference type="AlphaFoldDB" id="A0A1X1ZN36"/>
<dbReference type="PANTHER" id="PTHR42813">
    <property type="entry name" value="ZINC-TYPE ALCOHOL DEHYDROGENASE-LIKE"/>
    <property type="match status" value="1"/>
</dbReference>
<dbReference type="CDD" id="cd08283">
    <property type="entry name" value="FDH_like_1"/>
    <property type="match status" value="1"/>
</dbReference>
<evidence type="ECO:0000256" key="4">
    <source>
        <dbReference type="ARBA" id="ARBA00023002"/>
    </source>
</evidence>
<reference evidence="9 10" key="1">
    <citation type="submission" date="2016-01" db="EMBL/GenBank/DDBJ databases">
        <title>The new phylogeny of the genus Mycobacterium.</title>
        <authorList>
            <person name="Tarcisio F."/>
            <person name="Conor M."/>
            <person name="Antonella G."/>
            <person name="Elisabetta G."/>
            <person name="Giulia F.S."/>
            <person name="Sara T."/>
            <person name="Anna F."/>
            <person name="Clotilde B."/>
            <person name="Roberto B."/>
            <person name="Veronica D.S."/>
            <person name="Fabio R."/>
            <person name="Monica P."/>
            <person name="Olivier J."/>
            <person name="Enrico T."/>
            <person name="Nicola S."/>
        </authorList>
    </citation>
    <scope>NUCLEOTIDE SEQUENCE [LARGE SCALE GENOMIC DNA]</scope>
    <source>
        <strain evidence="9 10">DSM 44572</strain>
    </source>
</reference>
<dbReference type="PANTHER" id="PTHR42813:SF2">
    <property type="entry name" value="DEHYDROGENASE, ZINC-CONTAINING, PUTATIVE (AFU_ORTHOLOGUE AFUA_2G02810)-RELATED"/>
    <property type="match status" value="1"/>
</dbReference>
<dbReference type="PROSITE" id="PS00059">
    <property type="entry name" value="ADH_ZINC"/>
    <property type="match status" value="1"/>
</dbReference>
<dbReference type="STRING" id="153971.AWC19_08295"/>
<dbReference type="OrthoDB" id="241504at2"/>
<dbReference type="EMBL" id="LQPJ01000100">
    <property type="protein sequence ID" value="ORW24786.1"/>
    <property type="molecule type" value="Genomic_DNA"/>
</dbReference>
<comment type="caution">
    <text evidence="9">The sequence shown here is derived from an EMBL/GenBank/DDBJ whole genome shotgun (WGS) entry which is preliminary data.</text>
</comment>
<dbReference type="InterPro" id="IPR036291">
    <property type="entry name" value="NAD(P)-bd_dom_sf"/>
</dbReference>
<evidence type="ECO:0000259" key="8">
    <source>
        <dbReference type="Pfam" id="PF08240"/>
    </source>
</evidence>
<dbReference type="SUPFAM" id="SSF51735">
    <property type="entry name" value="NAD(P)-binding Rossmann-fold domains"/>
    <property type="match status" value="1"/>
</dbReference>
<evidence type="ECO:0000256" key="5">
    <source>
        <dbReference type="RuleBase" id="RU361277"/>
    </source>
</evidence>
<evidence type="ECO:0000256" key="1">
    <source>
        <dbReference type="ARBA" id="ARBA00001947"/>
    </source>
</evidence>
<dbReference type="Gene3D" id="3.40.50.720">
    <property type="entry name" value="NAD(P)-binding Rossmann-like Domain"/>
    <property type="match status" value="1"/>
</dbReference>
<evidence type="ECO:0000256" key="6">
    <source>
        <dbReference type="SAM" id="MobiDB-lite"/>
    </source>
</evidence>